<reference evidence="2" key="1">
    <citation type="journal article" date="2014" name="Front. Microbiol.">
        <title>High frequency of phylogenetically diverse reductive dehalogenase-homologous genes in deep subseafloor sedimentary metagenomes.</title>
        <authorList>
            <person name="Kawai M."/>
            <person name="Futagami T."/>
            <person name="Toyoda A."/>
            <person name="Takaki Y."/>
            <person name="Nishi S."/>
            <person name="Hori S."/>
            <person name="Arai W."/>
            <person name="Tsubouchi T."/>
            <person name="Morono Y."/>
            <person name="Uchiyama I."/>
            <person name="Ito T."/>
            <person name="Fujiyama A."/>
            <person name="Inagaki F."/>
            <person name="Takami H."/>
        </authorList>
    </citation>
    <scope>NUCLEOTIDE SEQUENCE</scope>
    <source>
        <strain evidence="2">Expedition CK06-06</strain>
    </source>
</reference>
<dbReference type="AlphaFoldDB" id="X1EMG0"/>
<feature type="compositionally biased region" description="Basic residues" evidence="1">
    <location>
        <begin position="32"/>
        <end position="42"/>
    </location>
</feature>
<proteinExistence type="predicted"/>
<evidence type="ECO:0000313" key="2">
    <source>
        <dbReference type="EMBL" id="GAH09848.1"/>
    </source>
</evidence>
<feature type="compositionally biased region" description="Basic residues" evidence="1">
    <location>
        <begin position="63"/>
        <end position="81"/>
    </location>
</feature>
<feature type="region of interest" description="Disordered" evidence="1">
    <location>
        <begin position="26"/>
        <end position="81"/>
    </location>
</feature>
<name>X1EMG0_9ZZZZ</name>
<sequence>MKPWFKRTKKGTVASLLDKQQKENLKEFQKEQKRKNKLAKLQRQREERDARGKRKSVGGLGFPKKKRQGRTLSRKSRIGII</sequence>
<comment type="caution">
    <text evidence="2">The sequence shown here is derived from an EMBL/GenBank/DDBJ whole genome shotgun (WGS) entry which is preliminary data.</text>
</comment>
<gene>
    <name evidence="2" type="ORF">S01H4_52061</name>
</gene>
<evidence type="ECO:0000256" key="1">
    <source>
        <dbReference type="SAM" id="MobiDB-lite"/>
    </source>
</evidence>
<protein>
    <submittedName>
        <fullName evidence="2">Uncharacterized protein</fullName>
    </submittedName>
</protein>
<accession>X1EMG0</accession>
<organism evidence="2">
    <name type="scientific">marine sediment metagenome</name>
    <dbReference type="NCBI Taxonomy" id="412755"/>
    <lineage>
        <taxon>unclassified sequences</taxon>
        <taxon>metagenomes</taxon>
        <taxon>ecological metagenomes</taxon>
    </lineage>
</organism>
<dbReference type="EMBL" id="BART01029702">
    <property type="protein sequence ID" value="GAH09848.1"/>
    <property type="molecule type" value="Genomic_DNA"/>
</dbReference>